<dbReference type="EMBL" id="CP019476">
    <property type="protein sequence ID" value="UQC82948.1"/>
    <property type="molecule type" value="Genomic_DNA"/>
</dbReference>
<reference evidence="10" key="1">
    <citation type="journal article" date="2021" name="Mol. Plant Microbe Interact.">
        <title>Complete Genome Sequence of the Plant-Pathogenic Fungus Colletotrichum lupini.</title>
        <authorList>
            <person name="Baroncelli R."/>
            <person name="Pensec F."/>
            <person name="Da Lio D."/>
            <person name="Boufleur T."/>
            <person name="Vicente I."/>
            <person name="Sarrocco S."/>
            <person name="Picot A."/>
            <person name="Baraldi E."/>
            <person name="Sukno S."/>
            <person name="Thon M."/>
            <person name="Le Floch G."/>
        </authorList>
    </citation>
    <scope>NUCLEOTIDE SEQUENCE</scope>
    <source>
        <strain evidence="10">IMI 504893</strain>
    </source>
</reference>
<dbReference type="GO" id="GO:0005351">
    <property type="term" value="F:carbohydrate:proton symporter activity"/>
    <property type="evidence" value="ECO:0007669"/>
    <property type="project" value="TreeGrafter"/>
</dbReference>
<evidence type="ECO:0000256" key="8">
    <source>
        <dbReference type="SAM" id="Phobius"/>
    </source>
</evidence>
<accession>A0A9Q8ST33</accession>
<feature type="domain" description="Major facilitator superfamily (MFS) profile" evidence="9">
    <location>
        <begin position="85"/>
        <end position="525"/>
    </location>
</feature>
<feature type="transmembrane region" description="Helical" evidence="8">
    <location>
        <begin position="439"/>
        <end position="457"/>
    </location>
</feature>
<keyword evidence="11" id="KW-1185">Reference proteome</keyword>
<feature type="transmembrane region" description="Helical" evidence="8">
    <location>
        <begin position="160"/>
        <end position="179"/>
    </location>
</feature>
<evidence type="ECO:0000313" key="10">
    <source>
        <dbReference type="EMBL" id="UQC82948.1"/>
    </source>
</evidence>
<evidence type="ECO:0000256" key="5">
    <source>
        <dbReference type="ARBA" id="ARBA00022989"/>
    </source>
</evidence>
<dbReference type="SUPFAM" id="SSF103473">
    <property type="entry name" value="MFS general substrate transporter"/>
    <property type="match status" value="1"/>
</dbReference>
<dbReference type="InterPro" id="IPR036259">
    <property type="entry name" value="MFS_trans_sf"/>
</dbReference>
<organism evidence="10 11">
    <name type="scientific">Colletotrichum lupini</name>
    <dbReference type="NCBI Taxonomy" id="145971"/>
    <lineage>
        <taxon>Eukaryota</taxon>
        <taxon>Fungi</taxon>
        <taxon>Dikarya</taxon>
        <taxon>Ascomycota</taxon>
        <taxon>Pezizomycotina</taxon>
        <taxon>Sordariomycetes</taxon>
        <taxon>Hypocreomycetidae</taxon>
        <taxon>Glomerellales</taxon>
        <taxon>Glomerellaceae</taxon>
        <taxon>Colletotrichum</taxon>
        <taxon>Colletotrichum acutatum species complex</taxon>
    </lineage>
</organism>
<keyword evidence="6" id="KW-0560">Oxidoreductase</keyword>
<dbReference type="InterPro" id="IPR005828">
    <property type="entry name" value="MFS_sugar_transport-like"/>
</dbReference>
<keyword evidence="4 8" id="KW-0812">Transmembrane</keyword>
<dbReference type="AlphaFoldDB" id="A0A9Q8ST33"/>
<evidence type="ECO:0000259" key="9">
    <source>
        <dbReference type="PROSITE" id="PS50850"/>
    </source>
</evidence>
<dbReference type="FunFam" id="1.20.1250.20:FF:000078">
    <property type="entry name" value="MFS maltose transporter, putative"/>
    <property type="match status" value="1"/>
</dbReference>
<sequence>MSPPYSRSSARAAAQDDEIQPLLRRVDSSSYSDTSAMASKDAETIVVAPNAKPGADDAALAEAIRLEHNLTFSQAVKLYPAAIGWSAFVSIGVIMLAFDPQLLGNLYATPQFQRDFGYEYEGSYIITAAWQTGLSMGNPVGQVVGALFAAYPMDWYGRKLTFAVCVILTAGIVFIQFFARSLPVLLVGELLGGLVLGMYVVIAPAYASEVCPTAIRGHLTSYVNLCFVMGQLLANGVTAGTSKLDTHWAYSLPFALQWFWILVILPGLLFVPESPWWLVRKGRMDDARKSLGRLASKQVNVDASLAFIVETDRLEQELEAGSTYYDCLKGANLRRTEISVGVYCTQVLSGIYLINYGTYFFQQAGLPTDKAFDMAIGFLAVGFLGTVISWYFLIHYGRRTIYITGLAALVFLQLLIGILDCVPGRPSGVAWAESSLMLIWNFAYDLSVGPVCFVLISEASATRVRSKTIALATAAQGVLGIIMTVAIPYMINPDEANMQGKLGFFFGGLAGLCFIWAWFRVPETMGRTYEELDILQLRHPDDAPSENGDTTILSDIPSNCPEGKKMYKNSIAANTEWLKSTLHSHSLAPIRKHHRRQHHNLSHQDANAHKKAANMATESARTLFFPAPDPPTPLARYRILSPNAAIRVSPLQMGTMSLGTAWSDGMGPVEKNAAFSLLDAYLDAGGNFFDCSNGYQHEQSESWLGEWMEVRGVRDRCVVATKFSADYRMHALGKGRCPNAGGNSRASMHMSLRDSLAKLRTDWIDVFYVQWWDYTASIEEVMDALHNLVQQGKVHYLGIANCPAWVVSAANTYARAHGKTSFSIYQGYYSVIMRDMERDIIPMARQFGMAIAPYGAAGMGKFKTRDMIEARRRSGDGQAAFRHLADQTETEMRVSKALAEVAEEVGVTSITAVALAYVMAKVPYVFPVVGGRKVEQMLDNIDALTIQLSEAQIAYLESVEKWEPGWPYDVMGWDPHVSGTPAPIIAASAKMDFVRRPKAIGYD</sequence>
<feature type="transmembrane region" description="Helical" evidence="8">
    <location>
        <begin position="219"/>
        <end position="238"/>
    </location>
</feature>
<dbReference type="GeneID" id="73342437"/>
<dbReference type="KEGG" id="clup:CLUP02_08438"/>
<dbReference type="RefSeq" id="XP_049144570.1">
    <property type="nucleotide sequence ID" value="XM_049287427.1"/>
</dbReference>
<keyword evidence="5 8" id="KW-1133">Transmembrane helix</keyword>
<dbReference type="PANTHER" id="PTHR48022:SF83">
    <property type="entry name" value="MAJOR FACILITATOR SUPERFAMILY (MFS) PROFILE DOMAIN-CONTAINING PROTEIN"/>
    <property type="match status" value="1"/>
</dbReference>
<feature type="transmembrane region" description="Helical" evidence="8">
    <location>
        <begin position="78"/>
        <end position="98"/>
    </location>
</feature>
<evidence type="ECO:0000256" key="3">
    <source>
        <dbReference type="ARBA" id="ARBA00022448"/>
    </source>
</evidence>
<dbReference type="Gene3D" id="1.20.1250.20">
    <property type="entry name" value="MFS general substrate transporter like domains"/>
    <property type="match status" value="1"/>
</dbReference>
<dbReference type="InterPro" id="IPR036812">
    <property type="entry name" value="NAD(P)_OxRdtase_dom_sf"/>
</dbReference>
<dbReference type="InterPro" id="IPR050360">
    <property type="entry name" value="MFS_Sugar_Transporters"/>
</dbReference>
<protein>
    <submittedName>
        <fullName evidence="10">Sugar porter family MFS transporter</fullName>
    </submittedName>
</protein>
<evidence type="ECO:0000256" key="1">
    <source>
        <dbReference type="ARBA" id="ARBA00004141"/>
    </source>
</evidence>
<evidence type="ECO:0000256" key="4">
    <source>
        <dbReference type="ARBA" id="ARBA00022692"/>
    </source>
</evidence>
<dbReference type="Gene3D" id="3.20.20.100">
    <property type="entry name" value="NADP-dependent oxidoreductase domain"/>
    <property type="match status" value="1"/>
</dbReference>
<proteinExistence type="inferred from homology"/>
<feature type="transmembrane region" description="Helical" evidence="8">
    <location>
        <begin position="469"/>
        <end position="490"/>
    </location>
</feature>
<dbReference type="GO" id="GO:0016491">
    <property type="term" value="F:oxidoreductase activity"/>
    <property type="evidence" value="ECO:0007669"/>
    <property type="project" value="UniProtKB-KW"/>
</dbReference>
<keyword evidence="3" id="KW-0813">Transport</keyword>
<evidence type="ECO:0000256" key="7">
    <source>
        <dbReference type="ARBA" id="ARBA00023136"/>
    </source>
</evidence>
<dbReference type="InterPro" id="IPR020846">
    <property type="entry name" value="MFS_dom"/>
</dbReference>
<feature type="transmembrane region" description="Helical" evidence="8">
    <location>
        <begin position="374"/>
        <end position="394"/>
    </location>
</feature>
<feature type="transmembrane region" description="Helical" evidence="8">
    <location>
        <begin position="340"/>
        <end position="362"/>
    </location>
</feature>
<evidence type="ECO:0000256" key="2">
    <source>
        <dbReference type="ARBA" id="ARBA00010992"/>
    </source>
</evidence>
<comment type="similarity">
    <text evidence="2">Belongs to the major facilitator superfamily. Sugar transporter (TC 2.A.1.1) family.</text>
</comment>
<evidence type="ECO:0000313" key="11">
    <source>
        <dbReference type="Proteomes" id="UP000830671"/>
    </source>
</evidence>
<dbReference type="GO" id="GO:0016020">
    <property type="term" value="C:membrane"/>
    <property type="evidence" value="ECO:0007669"/>
    <property type="project" value="UniProtKB-SubCell"/>
</dbReference>
<name>A0A9Q8ST33_9PEZI</name>
<evidence type="ECO:0000256" key="6">
    <source>
        <dbReference type="ARBA" id="ARBA00023002"/>
    </source>
</evidence>
<dbReference type="Pfam" id="PF00248">
    <property type="entry name" value="Aldo_ket_red"/>
    <property type="match status" value="1"/>
</dbReference>
<dbReference type="SUPFAM" id="SSF51430">
    <property type="entry name" value="NAD(P)-linked oxidoreductase"/>
    <property type="match status" value="1"/>
</dbReference>
<comment type="subcellular location">
    <subcellularLocation>
        <location evidence="1">Membrane</location>
        <topology evidence="1">Multi-pass membrane protein</topology>
    </subcellularLocation>
</comment>
<feature type="transmembrane region" description="Helical" evidence="8">
    <location>
        <begin position="401"/>
        <end position="419"/>
    </location>
</feature>
<dbReference type="NCBIfam" id="TIGR00879">
    <property type="entry name" value="SP"/>
    <property type="match status" value="1"/>
</dbReference>
<feature type="transmembrane region" description="Helical" evidence="8">
    <location>
        <begin position="258"/>
        <end position="279"/>
    </location>
</feature>
<gene>
    <name evidence="10" type="ORF">CLUP02_08438</name>
</gene>
<dbReference type="Proteomes" id="UP000830671">
    <property type="component" value="Chromosome 4"/>
</dbReference>
<dbReference type="InterPro" id="IPR003663">
    <property type="entry name" value="Sugar/inositol_transpt"/>
</dbReference>
<dbReference type="PROSITE" id="PS50850">
    <property type="entry name" value="MFS"/>
    <property type="match status" value="1"/>
</dbReference>
<keyword evidence="7 8" id="KW-0472">Membrane</keyword>
<dbReference type="PANTHER" id="PTHR48022">
    <property type="entry name" value="PLASTIDIC GLUCOSE TRANSPORTER 4"/>
    <property type="match status" value="1"/>
</dbReference>
<dbReference type="InterPro" id="IPR023210">
    <property type="entry name" value="NADP_OxRdtase_dom"/>
</dbReference>
<dbReference type="Pfam" id="PF00083">
    <property type="entry name" value="Sugar_tr"/>
    <property type="match status" value="1"/>
</dbReference>
<feature type="transmembrane region" description="Helical" evidence="8">
    <location>
        <begin position="502"/>
        <end position="519"/>
    </location>
</feature>
<feature type="transmembrane region" description="Helical" evidence="8">
    <location>
        <begin position="185"/>
        <end position="207"/>
    </location>
</feature>